<dbReference type="InterPro" id="IPR001468">
    <property type="entry name" value="Indole-3-GlycerolPSynthase_CS"/>
</dbReference>
<organism evidence="11 12">
    <name type="scientific">Bifidobacterium magnum</name>
    <dbReference type="NCBI Taxonomy" id="1692"/>
    <lineage>
        <taxon>Bacteria</taxon>
        <taxon>Bacillati</taxon>
        <taxon>Actinomycetota</taxon>
        <taxon>Actinomycetes</taxon>
        <taxon>Bifidobacteriales</taxon>
        <taxon>Bifidobacteriaceae</taxon>
        <taxon>Bifidobacterium</taxon>
    </lineage>
</organism>
<evidence type="ECO:0000313" key="12">
    <source>
        <dbReference type="Proteomes" id="UP000029052"/>
    </source>
</evidence>
<dbReference type="Gene3D" id="3.20.20.70">
    <property type="entry name" value="Aldolase class I"/>
    <property type="match status" value="1"/>
</dbReference>
<evidence type="ECO:0000256" key="8">
    <source>
        <dbReference type="ARBA" id="ARBA00023239"/>
    </source>
</evidence>
<name>A0A087BCL7_9BIFI</name>
<keyword evidence="7 9" id="KW-0057">Aromatic amino acid biosynthesis</keyword>
<evidence type="ECO:0000313" key="11">
    <source>
        <dbReference type="EMBL" id="KFI68767.1"/>
    </source>
</evidence>
<keyword evidence="5 9" id="KW-0210">Decarboxylase</keyword>
<dbReference type="STRING" id="1692.BMAGN_0639"/>
<evidence type="ECO:0000256" key="2">
    <source>
        <dbReference type="ARBA" id="ARBA00004696"/>
    </source>
</evidence>
<dbReference type="InterPro" id="IPR013785">
    <property type="entry name" value="Aldolase_TIM"/>
</dbReference>
<evidence type="ECO:0000259" key="10">
    <source>
        <dbReference type="Pfam" id="PF00218"/>
    </source>
</evidence>
<dbReference type="EMBL" id="JGZB01000003">
    <property type="protein sequence ID" value="KFI68767.1"/>
    <property type="molecule type" value="Genomic_DNA"/>
</dbReference>
<accession>A0A087BCL7</accession>
<dbReference type="EC" id="4.1.1.48" evidence="9"/>
<dbReference type="InterPro" id="IPR013798">
    <property type="entry name" value="Indole-3-glycerol_P_synth_dom"/>
</dbReference>
<dbReference type="Pfam" id="PF00218">
    <property type="entry name" value="IGPS"/>
    <property type="match status" value="1"/>
</dbReference>
<dbReference type="NCBIfam" id="NF001377">
    <property type="entry name" value="PRK00278.2-4"/>
    <property type="match status" value="1"/>
</dbReference>
<dbReference type="PANTHER" id="PTHR22854:SF2">
    <property type="entry name" value="INDOLE-3-GLYCEROL-PHOSPHATE SYNTHASE"/>
    <property type="match status" value="1"/>
</dbReference>
<dbReference type="PANTHER" id="PTHR22854">
    <property type="entry name" value="TRYPTOPHAN BIOSYNTHESIS PROTEIN"/>
    <property type="match status" value="1"/>
</dbReference>
<keyword evidence="4 9" id="KW-0028">Amino-acid biosynthesis</keyword>
<reference evidence="11 12" key="1">
    <citation type="submission" date="2014-03" db="EMBL/GenBank/DDBJ databases">
        <title>Genomics of Bifidobacteria.</title>
        <authorList>
            <person name="Ventura M."/>
            <person name="Milani C."/>
            <person name="Lugli G.A."/>
        </authorList>
    </citation>
    <scope>NUCLEOTIDE SEQUENCE [LARGE SCALE GENOMIC DNA]</scope>
    <source>
        <strain evidence="11 12">LMG 11591</strain>
    </source>
</reference>
<evidence type="ECO:0000256" key="9">
    <source>
        <dbReference type="HAMAP-Rule" id="MF_00134"/>
    </source>
</evidence>
<comment type="pathway">
    <text evidence="2 9">Amino-acid biosynthesis; L-tryptophan biosynthesis; L-tryptophan from chorismate: step 4/5.</text>
</comment>
<keyword evidence="8 9" id="KW-0456">Lyase</keyword>
<evidence type="ECO:0000256" key="3">
    <source>
        <dbReference type="ARBA" id="ARBA00008737"/>
    </source>
</evidence>
<evidence type="ECO:0000256" key="5">
    <source>
        <dbReference type="ARBA" id="ARBA00022793"/>
    </source>
</evidence>
<dbReference type="InterPro" id="IPR045186">
    <property type="entry name" value="Indole-3-glycerol_P_synth"/>
</dbReference>
<dbReference type="GO" id="GO:0000162">
    <property type="term" value="P:L-tryptophan biosynthetic process"/>
    <property type="evidence" value="ECO:0007669"/>
    <property type="project" value="UniProtKB-UniRule"/>
</dbReference>
<comment type="caution">
    <text evidence="11">The sequence shown here is derived from an EMBL/GenBank/DDBJ whole genome shotgun (WGS) entry which is preliminary data.</text>
</comment>
<dbReference type="RefSeq" id="WP_022859237.1">
    <property type="nucleotide sequence ID" value="NZ_JGZB01000003.1"/>
</dbReference>
<dbReference type="GO" id="GO:0004640">
    <property type="term" value="F:phosphoribosylanthranilate isomerase activity"/>
    <property type="evidence" value="ECO:0007669"/>
    <property type="project" value="TreeGrafter"/>
</dbReference>
<dbReference type="AlphaFoldDB" id="A0A087BCL7"/>
<evidence type="ECO:0000256" key="6">
    <source>
        <dbReference type="ARBA" id="ARBA00022822"/>
    </source>
</evidence>
<comment type="similarity">
    <text evidence="3 9">Belongs to the TrpC family.</text>
</comment>
<dbReference type="PROSITE" id="PS00614">
    <property type="entry name" value="IGPS"/>
    <property type="match status" value="1"/>
</dbReference>
<comment type="catalytic activity">
    <reaction evidence="1 9">
        <text>1-(2-carboxyphenylamino)-1-deoxy-D-ribulose 5-phosphate + H(+) = (1S,2R)-1-C-(indol-3-yl)glycerol 3-phosphate + CO2 + H2O</text>
        <dbReference type="Rhea" id="RHEA:23476"/>
        <dbReference type="ChEBI" id="CHEBI:15377"/>
        <dbReference type="ChEBI" id="CHEBI:15378"/>
        <dbReference type="ChEBI" id="CHEBI:16526"/>
        <dbReference type="ChEBI" id="CHEBI:58613"/>
        <dbReference type="ChEBI" id="CHEBI:58866"/>
        <dbReference type="EC" id="4.1.1.48"/>
    </reaction>
</comment>
<dbReference type="eggNOG" id="COG0134">
    <property type="taxonomic scope" value="Bacteria"/>
</dbReference>
<dbReference type="UniPathway" id="UPA00035">
    <property type="reaction ID" value="UER00043"/>
</dbReference>
<evidence type="ECO:0000256" key="4">
    <source>
        <dbReference type="ARBA" id="ARBA00022605"/>
    </source>
</evidence>
<keyword evidence="12" id="KW-1185">Reference proteome</keyword>
<dbReference type="InterPro" id="IPR011060">
    <property type="entry name" value="RibuloseP-bd_barrel"/>
</dbReference>
<dbReference type="GO" id="GO:0004425">
    <property type="term" value="F:indole-3-glycerol-phosphate synthase activity"/>
    <property type="evidence" value="ECO:0007669"/>
    <property type="project" value="UniProtKB-UniRule"/>
</dbReference>
<dbReference type="CDD" id="cd00331">
    <property type="entry name" value="IGPS"/>
    <property type="match status" value="1"/>
</dbReference>
<sequence length="262" mass="29164">METILTTIAQYARERVHRAQRFHATSELREQCESLGPADGKRFEDALRVPGLRFICEIKRASPSKGMISQDFPYLQIAQEYQQGGADCISCLTEPRWFMGSDHIFRQIRQEIAMPMIRKDFVVDAYQLYEARLMGADAVLLICSILDQQDLETYMGIARQLGLSALVETHNADEVRRAVDAGATLIGVNNRDLRDFSVDFSNAQRLRDLVPSSAVFVAESGVSSLQDVSNIAAIGADAALVGEMLMRAPDKTAMIRAMREAS</sequence>
<dbReference type="FunFam" id="3.20.20.70:FF:000024">
    <property type="entry name" value="Indole-3-glycerol phosphate synthase"/>
    <property type="match status" value="1"/>
</dbReference>
<dbReference type="SUPFAM" id="SSF51366">
    <property type="entry name" value="Ribulose-phoshate binding barrel"/>
    <property type="match status" value="1"/>
</dbReference>
<proteinExistence type="inferred from homology"/>
<evidence type="ECO:0000256" key="1">
    <source>
        <dbReference type="ARBA" id="ARBA00001633"/>
    </source>
</evidence>
<keyword evidence="6 9" id="KW-0822">Tryptophan biosynthesis</keyword>
<protein>
    <recommendedName>
        <fullName evidence="9">Indole-3-glycerol phosphate synthase</fullName>
        <shortName evidence="9">IGPS</shortName>
        <ecNumber evidence="9">4.1.1.48</ecNumber>
    </recommendedName>
</protein>
<evidence type="ECO:0000256" key="7">
    <source>
        <dbReference type="ARBA" id="ARBA00023141"/>
    </source>
</evidence>
<feature type="domain" description="Indole-3-glycerol phosphate synthase" evidence="10">
    <location>
        <begin position="6"/>
        <end position="257"/>
    </location>
</feature>
<dbReference type="Proteomes" id="UP000029052">
    <property type="component" value="Unassembled WGS sequence"/>
</dbReference>
<gene>
    <name evidence="9" type="primary">trpC</name>
    <name evidence="11" type="ORF">BMAGN_0639</name>
</gene>
<dbReference type="HAMAP" id="MF_00134_B">
    <property type="entry name" value="IGPS_B"/>
    <property type="match status" value="1"/>
</dbReference>